<name>A0A0K0CZ25_ANGCA</name>
<evidence type="ECO:0000256" key="1">
    <source>
        <dbReference type="SAM" id="MobiDB-lite"/>
    </source>
</evidence>
<reference evidence="3" key="2">
    <citation type="submission" date="2017-02" db="UniProtKB">
        <authorList>
            <consortium name="WormBaseParasite"/>
        </authorList>
    </citation>
    <scope>IDENTIFICATION</scope>
</reference>
<sequence length="79" mass="8819">MAALDATSTERLLKFQSHSWLPKSRMAKVIIYAYKARIHASASDWLRQEDATDSTPSTTPEDYCSEHATVEESPALAFS</sequence>
<dbReference type="Proteomes" id="UP000035642">
    <property type="component" value="Unassembled WGS sequence"/>
</dbReference>
<reference evidence="2" key="1">
    <citation type="submission" date="2012-09" db="EMBL/GenBank/DDBJ databases">
        <authorList>
            <person name="Martin A.A."/>
        </authorList>
    </citation>
    <scope>NUCLEOTIDE SEQUENCE</scope>
</reference>
<evidence type="ECO:0000313" key="2">
    <source>
        <dbReference type="Proteomes" id="UP000035642"/>
    </source>
</evidence>
<dbReference type="WBParaSite" id="ACAC_0000294501-mRNA-1">
    <property type="protein sequence ID" value="ACAC_0000294501-mRNA-1"/>
    <property type="gene ID" value="ACAC_0000294501"/>
</dbReference>
<keyword evidence="2" id="KW-1185">Reference proteome</keyword>
<feature type="region of interest" description="Disordered" evidence="1">
    <location>
        <begin position="45"/>
        <end position="79"/>
    </location>
</feature>
<protein>
    <submittedName>
        <fullName evidence="3">Uncharacterized protein</fullName>
    </submittedName>
</protein>
<organism evidence="2 3">
    <name type="scientific">Angiostrongylus cantonensis</name>
    <name type="common">Rat lungworm</name>
    <dbReference type="NCBI Taxonomy" id="6313"/>
    <lineage>
        <taxon>Eukaryota</taxon>
        <taxon>Metazoa</taxon>
        <taxon>Ecdysozoa</taxon>
        <taxon>Nematoda</taxon>
        <taxon>Chromadorea</taxon>
        <taxon>Rhabditida</taxon>
        <taxon>Rhabditina</taxon>
        <taxon>Rhabditomorpha</taxon>
        <taxon>Strongyloidea</taxon>
        <taxon>Metastrongylidae</taxon>
        <taxon>Angiostrongylus</taxon>
    </lineage>
</organism>
<accession>A0A0K0CZ25</accession>
<evidence type="ECO:0000313" key="3">
    <source>
        <dbReference type="WBParaSite" id="ACAC_0000294501-mRNA-1"/>
    </source>
</evidence>
<proteinExistence type="predicted"/>
<dbReference type="AlphaFoldDB" id="A0A0K0CZ25"/>